<feature type="domain" description="BTB" evidence="1">
    <location>
        <begin position="9"/>
        <end position="78"/>
    </location>
</feature>
<dbReference type="Gene3D" id="3.30.710.10">
    <property type="entry name" value="Potassium Channel Kv1.1, Chain A"/>
    <property type="match status" value="1"/>
</dbReference>
<gene>
    <name evidence="2" type="ORF">BCV71DRAFT_273648</name>
</gene>
<dbReference type="VEuPathDB" id="FungiDB:BCV72DRAFT_227933"/>
<dbReference type="Proteomes" id="UP000242381">
    <property type="component" value="Unassembled WGS sequence"/>
</dbReference>
<sequence>MTSLNHPNSLIKLNVGGEVFFTYYSTLYGSRYFRQLLNNMRRVREMIIYKDIIFLDRDKDIFRYVLQFLRNGHLNVDRKDGDFFQDLIEEADFYGIKDLSIYAQCRLEEIEEKEEEEEEDEGYYL</sequence>
<dbReference type="InterPro" id="IPR000210">
    <property type="entry name" value="BTB/POZ_dom"/>
</dbReference>
<accession>A0A1X0RUA7</accession>
<dbReference type="SMART" id="SM00225">
    <property type="entry name" value="BTB"/>
    <property type="match status" value="1"/>
</dbReference>
<dbReference type="OMA" id="LLCEDAM"/>
<dbReference type="Pfam" id="PF02214">
    <property type="entry name" value="BTB_2"/>
    <property type="match status" value="1"/>
</dbReference>
<reference evidence="2 3" key="1">
    <citation type="journal article" date="2016" name="Proc. Natl. Acad. Sci. U.S.A.">
        <title>Lipid metabolic changes in an early divergent fungus govern the establishment of a mutualistic symbiosis with endobacteria.</title>
        <authorList>
            <person name="Lastovetsky O.A."/>
            <person name="Gaspar M.L."/>
            <person name="Mondo S.J."/>
            <person name="LaButti K.M."/>
            <person name="Sandor L."/>
            <person name="Grigoriev I.V."/>
            <person name="Henry S.A."/>
            <person name="Pawlowska T.E."/>
        </authorList>
    </citation>
    <scope>NUCLEOTIDE SEQUENCE [LARGE SCALE GENOMIC DNA]</scope>
    <source>
        <strain evidence="2 3">ATCC 11559</strain>
    </source>
</reference>
<proteinExistence type="predicted"/>
<dbReference type="PROSITE" id="PS50097">
    <property type="entry name" value="BTB"/>
    <property type="match status" value="1"/>
</dbReference>
<dbReference type="SUPFAM" id="SSF54695">
    <property type="entry name" value="POZ domain"/>
    <property type="match status" value="1"/>
</dbReference>
<dbReference type="GO" id="GO:0051260">
    <property type="term" value="P:protein homooligomerization"/>
    <property type="evidence" value="ECO:0007669"/>
    <property type="project" value="InterPro"/>
</dbReference>
<dbReference type="AlphaFoldDB" id="A0A1X0RUA7"/>
<dbReference type="InterPro" id="IPR045068">
    <property type="entry name" value="BACURD1-3"/>
</dbReference>
<dbReference type="PANTHER" id="PTHR11145">
    <property type="entry name" value="BTB/POZ DOMAIN-CONTAINING ADAPTER FOR CUL3-MEDIATED RHOA DEGRADATION PROTEIN FAMILY MEMBER"/>
    <property type="match status" value="1"/>
</dbReference>
<dbReference type="PANTHER" id="PTHR11145:SF8">
    <property type="entry name" value="RE57120P"/>
    <property type="match status" value="1"/>
</dbReference>
<protein>
    <submittedName>
        <fullName evidence="2">POZ domain-containing protein</fullName>
    </submittedName>
</protein>
<organism evidence="2 3">
    <name type="scientific">Rhizopus microsporus</name>
    <dbReference type="NCBI Taxonomy" id="58291"/>
    <lineage>
        <taxon>Eukaryota</taxon>
        <taxon>Fungi</taxon>
        <taxon>Fungi incertae sedis</taxon>
        <taxon>Mucoromycota</taxon>
        <taxon>Mucoromycotina</taxon>
        <taxon>Mucoromycetes</taxon>
        <taxon>Mucorales</taxon>
        <taxon>Mucorineae</taxon>
        <taxon>Rhizopodaceae</taxon>
        <taxon>Rhizopus</taxon>
    </lineage>
</organism>
<evidence type="ECO:0000313" key="2">
    <source>
        <dbReference type="EMBL" id="ORE15584.1"/>
    </source>
</evidence>
<name>A0A1X0RUA7_RHIZD</name>
<dbReference type="InterPro" id="IPR003131">
    <property type="entry name" value="T1-type_BTB"/>
</dbReference>
<dbReference type="EMBL" id="KV921418">
    <property type="protein sequence ID" value="ORE15584.1"/>
    <property type="molecule type" value="Genomic_DNA"/>
</dbReference>
<evidence type="ECO:0000313" key="3">
    <source>
        <dbReference type="Proteomes" id="UP000242381"/>
    </source>
</evidence>
<evidence type="ECO:0000259" key="1">
    <source>
        <dbReference type="PROSITE" id="PS50097"/>
    </source>
</evidence>
<dbReference type="InterPro" id="IPR011333">
    <property type="entry name" value="SKP1/BTB/POZ_sf"/>
</dbReference>